<keyword evidence="2" id="KW-1185">Reference proteome</keyword>
<dbReference type="Proteomes" id="UP000478052">
    <property type="component" value="Unassembled WGS sequence"/>
</dbReference>
<gene>
    <name evidence="1" type="ORF">FWK35_00025624</name>
</gene>
<reference evidence="1 2" key="1">
    <citation type="submission" date="2019-08" db="EMBL/GenBank/DDBJ databases">
        <title>Whole genome of Aphis craccivora.</title>
        <authorList>
            <person name="Voronova N.V."/>
            <person name="Shulinski R.S."/>
            <person name="Bandarenka Y.V."/>
            <person name="Zhorov D.G."/>
            <person name="Warner D."/>
        </authorList>
    </citation>
    <scope>NUCLEOTIDE SEQUENCE [LARGE SCALE GENOMIC DNA]</scope>
    <source>
        <strain evidence="1">180601</strain>
        <tissue evidence="1">Whole Body</tissue>
    </source>
</reference>
<evidence type="ECO:0000313" key="1">
    <source>
        <dbReference type="EMBL" id="KAF0698370.1"/>
    </source>
</evidence>
<organism evidence="1 2">
    <name type="scientific">Aphis craccivora</name>
    <name type="common">Cowpea aphid</name>
    <dbReference type="NCBI Taxonomy" id="307492"/>
    <lineage>
        <taxon>Eukaryota</taxon>
        <taxon>Metazoa</taxon>
        <taxon>Ecdysozoa</taxon>
        <taxon>Arthropoda</taxon>
        <taxon>Hexapoda</taxon>
        <taxon>Insecta</taxon>
        <taxon>Pterygota</taxon>
        <taxon>Neoptera</taxon>
        <taxon>Paraneoptera</taxon>
        <taxon>Hemiptera</taxon>
        <taxon>Sternorrhyncha</taxon>
        <taxon>Aphidomorpha</taxon>
        <taxon>Aphidoidea</taxon>
        <taxon>Aphididae</taxon>
        <taxon>Aphidini</taxon>
        <taxon>Aphis</taxon>
        <taxon>Aphis</taxon>
    </lineage>
</organism>
<name>A0A6G0VLJ8_APHCR</name>
<dbReference type="EMBL" id="VUJU01014955">
    <property type="protein sequence ID" value="KAF0698370.1"/>
    <property type="molecule type" value="Genomic_DNA"/>
</dbReference>
<accession>A0A6G0VLJ8</accession>
<proteinExistence type="predicted"/>
<comment type="caution">
    <text evidence="1">The sequence shown here is derived from an EMBL/GenBank/DDBJ whole genome shotgun (WGS) entry which is preliminary data.</text>
</comment>
<dbReference type="AlphaFoldDB" id="A0A6G0VLJ8"/>
<sequence>MINRHFHIDTRPLSLNTIVKSVLQIYTNACSQFPSMTSYEICGRQKGDMNATNWTRHVNSCRSKIPTSKRNLSKAKNRNNLVGDFFIVNQI</sequence>
<evidence type="ECO:0000313" key="2">
    <source>
        <dbReference type="Proteomes" id="UP000478052"/>
    </source>
</evidence>
<protein>
    <submittedName>
        <fullName evidence="1">Uncharacterized protein</fullName>
    </submittedName>
</protein>